<evidence type="ECO:0008006" key="3">
    <source>
        <dbReference type="Google" id="ProtNLM"/>
    </source>
</evidence>
<name>A0A363UM47_9GAMM</name>
<gene>
    <name evidence="1" type="ORF">DEH80_06550</name>
</gene>
<evidence type="ECO:0000313" key="2">
    <source>
        <dbReference type="Proteomes" id="UP000251800"/>
    </source>
</evidence>
<dbReference type="OrthoDB" id="7658823at2"/>
<dbReference type="SUPFAM" id="SSF54427">
    <property type="entry name" value="NTF2-like"/>
    <property type="match status" value="1"/>
</dbReference>
<dbReference type="RefSeq" id="WP_109719682.1">
    <property type="nucleotide sequence ID" value="NZ_QEQK01000005.1"/>
</dbReference>
<dbReference type="AlphaFoldDB" id="A0A363UM47"/>
<dbReference type="InterPro" id="IPR032710">
    <property type="entry name" value="NTF2-like_dom_sf"/>
</dbReference>
<accession>A0A363UM47</accession>
<organism evidence="1 2">
    <name type="scientific">Abyssibacter profundi</name>
    <dbReference type="NCBI Taxonomy" id="2182787"/>
    <lineage>
        <taxon>Bacteria</taxon>
        <taxon>Pseudomonadati</taxon>
        <taxon>Pseudomonadota</taxon>
        <taxon>Gammaproteobacteria</taxon>
        <taxon>Chromatiales</taxon>
        <taxon>Oceanococcaceae</taxon>
        <taxon>Abyssibacter</taxon>
    </lineage>
</organism>
<keyword evidence="2" id="KW-1185">Reference proteome</keyword>
<dbReference type="Proteomes" id="UP000251800">
    <property type="component" value="Unassembled WGS sequence"/>
</dbReference>
<evidence type="ECO:0000313" key="1">
    <source>
        <dbReference type="EMBL" id="PWN56487.1"/>
    </source>
</evidence>
<protein>
    <recommendedName>
        <fullName evidence="3">SnoaL-like domain-containing protein</fullName>
    </recommendedName>
</protein>
<proteinExistence type="predicted"/>
<comment type="caution">
    <text evidence="1">The sequence shown here is derived from an EMBL/GenBank/DDBJ whole genome shotgun (WGS) entry which is preliminary data.</text>
</comment>
<reference evidence="1 2" key="1">
    <citation type="submission" date="2018-05" db="EMBL/GenBank/DDBJ databases">
        <title>Abyssibacter profundi OUC007T gen. nov., sp. nov, a marine bacterium isolated from seawater of the Mariana Trench.</title>
        <authorList>
            <person name="Zhou S."/>
        </authorList>
    </citation>
    <scope>NUCLEOTIDE SEQUENCE [LARGE SCALE GENOMIC DNA]</scope>
    <source>
        <strain evidence="1 2">OUC007</strain>
    </source>
</reference>
<dbReference type="Gene3D" id="3.10.450.50">
    <property type="match status" value="1"/>
</dbReference>
<sequence>MSDSVSTFFEAWQIEDANARKEKITAAVSEGIKYDDPRTPETITGIEALSDYDGMFSANAPGWSAKVVKSDTIGGITRSTVAFGGKGPDGTEQVQLGQYYSETEGGLVSRFVGFVGTGE</sequence>
<dbReference type="EMBL" id="QEQK01000005">
    <property type="protein sequence ID" value="PWN56487.1"/>
    <property type="molecule type" value="Genomic_DNA"/>
</dbReference>